<dbReference type="AlphaFoldDB" id="U5MUD4"/>
<dbReference type="PATRIC" id="fig|1345695.3.peg.3154"/>
<dbReference type="EMBL" id="CP006721">
    <property type="protein sequence ID" value="AGX44143.1"/>
    <property type="molecule type" value="Genomic_DNA"/>
</dbReference>
<evidence type="ECO:0008006" key="3">
    <source>
        <dbReference type="Google" id="ProtNLM"/>
    </source>
</evidence>
<dbReference type="SUPFAM" id="SSF69279">
    <property type="entry name" value="Phage tail proteins"/>
    <property type="match status" value="1"/>
</dbReference>
<proteinExistence type="predicted"/>
<evidence type="ECO:0000313" key="2">
    <source>
        <dbReference type="Proteomes" id="UP000017118"/>
    </source>
</evidence>
<dbReference type="RefSeq" id="WP_022747286.1">
    <property type="nucleotide sequence ID" value="NC_022571.1"/>
</dbReference>
<dbReference type="Gene3D" id="2.30.110.50">
    <property type="match status" value="1"/>
</dbReference>
<name>U5MUD4_CLOSA</name>
<dbReference type="eggNOG" id="COG3501">
    <property type="taxonomic scope" value="Bacteria"/>
</dbReference>
<dbReference type="GeneID" id="55475526"/>
<protein>
    <recommendedName>
        <fullName evidence="3">Late control protein D</fullName>
    </recommendedName>
</protein>
<dbReference type="OrthoDB" id="1878078at2"/>
<reference evidence="1 2" key="1">
    <citation type="journal article" date="2013" name="Genome Announc.">
        <title>Complete Genome Sequence of the Solvent Producer Clostridium saccharobutylicum NCP262 (DSM 13864).</title>
        <authorList>
            <person name="Poehlein A."/>
            <person name="Hartwich K."/>
            <person name="Krabben P."/>
            <person name="Ehrenreich A."/>
            <person name="Liebl W."/>
            <person name="Durre P."/>
            <person name="Gottschalk G."/>
            <person name="Daniel R."/>
        </authorList>
    </citation>
    <scope>NUCLEOTIDE SEQUENCE [LARGE SCALE GENOMIC DNA]</scope>
    <source>
        <strain evidence="1">DSM 13864</strain>
    </source>
</reference>
<sequence>MGEIHKLRVKSPYELTKIVDIKIENKPNEHGYLYLKCLIDESINFNSTIKASTEDEIIVYEELENTEDENKSTGNDTEKININEVNERNSKRLFNGIVQNVKTTNVNGIYYLEIQALTSSIKLDIEKKSRSFQNVDMTYSDLINNMLSYYPGYGFSQYAGKEQKIGKPLFQYKESDWSFLKRIASELSSELYCDVINSNFMFNFGIPDDHRYELNDNVNYDAFKDLKSFHEAGGYDSGYNNTDYFYYKVKIRDILEIGSEIYYRQKELYIREYEAYKDKEEVFYKYKLCRKKGVWQNIIYNKLLKGATLEGKVIAVQNEQVKLHLNIDENQDEGEAYWFDYAPPSVNIMYSMPLVNESARLYFPKESSEDPIVTGCVRKNGDTCEGTSDTTNRYFYTENGSEIAMLPGALNIKSGSEENLSINFEDESGVTLTSPTGLNLNAGGGIAITTPNNINISAQSQILMTKGNTENGVSIEGDFHIKGNNVIKNGSCRETFAPFVEEV</sequence>
<dbReference type="Proteomes" id="UP000017118">
    <property type="component" value="Chromosome"/>
</dbReference>
<dbReference type="Gene3D" id="3.55.50.10">
    <property type="entry name" value="Baseplate protein-like domains"/>
    <property type="match status" value="1"/>
</dbReference>
<organism evidence="1 2">
    <name type="scientific">Clostridium saccharobutylicum DSM 13864</name>
    <dbReference type="NCBI Taxonomy" id="1345695"/>
    <lineage>
        <taxon>Bacteria</taxon>
        <taxon>Bacillati</taxon>
        <taxon>Bacillota</taxon>
        <taxon>Clostridia</taxon>
        <taxon>Eubacteriales</taxon>
        <taxon>Clostridiaceae</taxon>
        <taxon>Clostridium</taxon>
    </lineage>
</organism>
<keyword evidence="2" id="KW-1185">Reference proteome</keyword>
<accession>U5MUD4</accession>
<gene>
    <name evidence="1" type="ORF">CLSA_c31770</name>
</gene>
<evidence type="ECO:0000313" key="1">
    <source>
        <dbReference type="EMBL" id="AGX44143.1"/>
    </source>
</evidence>
<dbReference type="HOGENOM" id="CLU_030496_2_0_9"/>
<dbReference type="KEGG" id="csb:CLSA_c31770"/>